<evidence type="ECO:0000313" key="2">
    <source>
        <dbReference type="Proteomes" id="UP001497444"/>
    </source>
</evidence>
<name>A0ABP0WIK5_9BRYO</name>
<dbReference type="EMBL" id="OZ020113">
    <property type="protein sequence ID" value="CAK9266264.1"/>
    <property type="molecule type" value="Genomic_DNA"/>
</dbReference>
<reference evidence="1" key="1">
    <citation type="submission" date="2024-02" db="EMBL/GenBank/DDBJ databases">
        <authorList>
            <consortium name="ELIXIR-Norway"/>
            <consortium name="Elixir Norway"/>
        </authorList>
    </citation>
    <scope>NUCLEOTIDE SEQUENCE</scope>
</reference>
<keyword evidence="2" id="KW-1185">Reference proteome</keyword>
<evidence type="ECO:0000313" key="1">
    <source>
        <dbReference type="EMBL" id="CAK9266264.1"/>
    </source>
</evidence>
<proteinExistence type="predicted"/>
<sequence length="98" mass="10865">MEGLQPTTEEANVPEVMATIDLGLEQHQVIAIHAKEEQLLSDALIDLKDKCMQVLGAHLLRHSLPLEEDADTDLLDETLSDVEEEEEINGAAPPKRQK</sequence>
<organism evidence="1 2">
    <name type="scientific">Sphagnum jensenii</name>
    <dbReference type="NCBI Taxonomy" id="128206"/>
    <lineage>
        <taxon>Eukaryota</taxon>
        <taxon>Viridiplantae</taxon>
        <taxon>Streptophyta</taxon>
        <taxon>Embryophyta</taxon>
        <taxon>Bryophyta</taxon>
        <taxon>Sphagnophytina</taxon>
        <taxon>Sphagnopsida</taxon>
        <taxon>Sphagnales</taxon>
        <taxon>Sphagnaceae</taxon>
        <taxon>Sphagnum</taxon>
    </lineage>
</organism>
<gene>
    <name evidence="1" type="ORF">CSSPJE1EN1_LOCUS11742</name>
</gene>
<dbReference type="Proteomes" id="UP001497444">
    <property type="component" value="Chromosome 18"/>
</dbReference>
<protein>
    <submittedName>
        <fullName evidence="1">Uncharacterized protein</fullName>
    </submittedName>
</protein>
<accession>A0ABP0WIK5</accession>